<protein>
    <submittedName>
        <fullName evidence="1">Gamma-glutamyl-putrescine synthetase</fullName>
        <ecNumber evidence="1">6.3.1.11</ecNumber>
    </submittedName>
</protein>
<name>A0A378BLA3_KLEPO</name>
<dbReference type="EC" id="6.3.1.11" evidence="1"/>
<gene>
    <name evidence="1" type="primary">puuA_2</name>
    <name evidence="1" type="ORF">NCTC5050_05256</name>
</gene>
<dbReference type="EMBL" id="UGLZ01000005">
    <property type="protein sequence ID" value="STV45220.1"/>
    <property type="molecule type" value="Genomic_DNA"/>
</dbReference>
<keyword evidence="1" id="KW-0436">Ligase</keyword>
<dbReference type="AlphaFoldDB" id="A0A378BLA3"/>
<accession>A0A378BLA3</accession>
<dbReference type="Proteomes" id="UP000255382">
    <property type="component" value="Unassembled WGS sequence"/>
</dbReference>
<evidence type="ECO:0000313" key="2">
    <source>
        <dbReference type="Proteomes" id="UP000255382"/>
    </source>
</evidence>
<dbReference type="GO" id="GO:0034024">
    <property type="term" value="F:glutamate-putrescine ligase activity"/>
    <property type="evidence" value="ECO:0007669"/>
    <property type="project" value="UniProtKB-EC"/>
</dbReference>
<evidence type="ECO:0000313" key="1">
    <source>
        <dbReference type="EMBL" id="STV45220.1"/>
    </source>
</evidence>
<organism evidence="1 2">
    <name type="scientific">Klebsiella pneumoniae subsp. ozaenae</name>
    <dbReference type="NCBI Taxonomy" id="574"/>
    <lineage>
        <taxon>Bacteria</taxon>
        <taxon>Pseudomonadati</taxon>
        <taxon>Pseudomonadota</taxon>
        <taxon>Gammaproteobacteria</taxon>
        <taxon>Enterobacterales</taxon>
        <taxon>Enterobacteriaceae</taxon>
        <taxon>Klebsiella/Raoultella group</taxon>
        <taxon>Klebsiella</taxon>
        <taxon>Klebsiella pneumoniae complex</taxon>
    </lineage>
</organism>
<keyword evidence="2" id="KW-1185">Reference proteome</keyword>
<reference evidence="1 2" key="1">
    <citation type="submission" date="2018-06" db="EMBL/GenBank/DDBJ databases">
        <authorList>
            <consortium name="Pathogen Informatics"/>
            <person name="Doyle S."/>
        </authorList>
    </citation>
    <scope>NUCLEOTIDE SEQUENCE [LARGE SCALE GENOMIC DNA]</scope>
    <source>
        <strain evidence="1 2">NCTC5050</strain>
    </source>
</reference>
<sequence length="72" mass="7990">MRRALTIANTQSQVYSVDNLNHFADVLNDIDELAKLQLIPADGAVAEASPASLKSTFTIPITCWTPAMMRWR</sequence>
<proteinExistence type="predicted"/>